<dbReference type="PANTHER" id="PTHR22747">
    <property type="entry name" value="NUCLEOPLASMIN"/>
    <property type="match status" value="1"/>
</dbReference>
<dbReference type="GO" id="GO:0042393">
    <property type="term" value="F:histone binding"/>
    <property type="evidence" value="ECO:0007669"/>
    <property type="project" value="TreeGrafter"/>
</dbReference>
<dbReference type="GO" id="GO:0003723">
    <property type="term" value="F:RNA binding"/>
    <property type="evidence" value="ECO:0007669"/>
    <property type="project" value="UniProtKB-KW"/>
</dbReference>
<evidence type="ECO:0000256" key="10">
    <source>
        <dbReference type="ARBA" id="ARBA00023242"/>
    </source>
</evidence>
<evidence type="ECO:0000256" key="11">
    <source>
        <dbReference type="SAM" id="MobiDB-lite"/>
    </source>
</evidence>
<dbReference type="GO" id="GO:0005813">
    <property type="term" value="C:centrosome"/>
    <property type="evidence" value="ECO:0007669"/>
    <property type="project" value="TreeGrafter"/>
</dbReference>
<feature type="compositionally biased region" description="Low complexity" evidence="11">
    <location>
        <begin position="167"/>
        <end position="184"/>
    </location>
</feature>
<dbReference type="SUPFAM" id="SSF69203">
    <property type="entry name" value="Nucleoplasmin-like core domain"/>
    <property type="match status" value="1"/>
</dbReference>
<dbReference type="GO" id="GO:0000056">
    <property type="term" value="P:ribosomal small subunit export from nucleus"/>
    <property type="evidence" value="ECO:0007669"/>
    <property type="project" value="TreeGrafter"/>
</dbReference>
<name>A0A8T2NP60_9TELE</name>
<comment type="caution">
    <text evidence="14">The sequence shown here is derived from an EMBL/GenBank/DDBJ whole genome shotgun (WGS) entry which is preliminary data.</text>
</comment>
<evidence type="ECO:0000256" key="3">
    <source>
        <dbReference type="ARBA" id="ARBA00004642"/>
    </source>
</evidence>
<evidence type="ECO:0000259" key="13">
    <source>
        <dbReference type="Pfam" id="PF16276"/>
    </source>
</evidence>
<dbReference type="GO" id="GO:0042274">
    <property type="term" value="P:ribosomal small subunit biogenesis"/>
    <property type="evidence" value="ECO:0007669"/>
    <property type="project" value="TreeGrafter"/>
</dbReference>
<keyword evidence="10" id="KW-0539">Nucleus</keyword>
<keyword evidence="6" id="KW-0963">Cytoplasm</keyword>
<dbReference type="GO" id="GO:0045944">
    <property type="term" value="P:positive regulation of transcription by RNA polymerase II"/>
    <property type="evidence" value="ECO:0007669"/>
    <property type="project" value="TreeGrafter"/>
</dbReference>
<reference evidence="14" key="1">
    <citation type="thesis" date="2021" institute="BYU ScholarsArchive" country="Provo, UT, USA">
        <title>Applications of and Algorithms for Genome Assembly and Genomic Analyses with an Emphasis on Marine Teleosts.</title>
        <authorList>
            <person name="Pickett B.D."/>
        </authorList>
    </citation>
    <scope>NUCLEOTIDE SEQUENCE</scope>
    <source>
        <strain evidence="14">HI-2016</strain>
    </source>
</reference>
<dbReference type="PANTHER" id="PTHR22747:SF28">
    <property type="entry name" value="NUCLEOPHOSMIN"/>
    <property type="match status" value="1"/>
</dbReference>
<accession>A0A8T2NP60</accession>
<dbReference type="AlphaFoldDB" id="A0A8T2NP60"/>
<dbReference type="GO" id="GO:0010824">
    <property type="term" value="P:regulation of centrosome duplication"/>
    <property type="evidence" value="ECO:0007669"/>
    <property type="project" value="TreeGrafter"/>
</dbReference>
<feature type="domain" description="Nucleophosmin C-terminal" evidence="13">
    <location>
        <begin position="203"/>
        <end position="240"/>
    </location>
</feature>
<evidence type="ECO:0000256" key="7">
    <source>
        <dbReference type="ARBA" id="ARBA00022553"/>
    </source>
</evidence>
<dbReference type="GO" id="GO:1990904">
    <property type="term" value="C:ribonucleoprotein complex"/>
    <property type="evidence" value="ECO:0007669"/>
    <property type="project" value="TreeGrafter"/>
</dbReference>
<comment type="similarity">
    <text evidence="4">Belongs to the nucleoplasmin family.</text>
</comment>
<evidence type="ECO:0000256" key="6">
    <source>
        <dbReference type="ARBA" id="ARBA00022490"/>
    </source>
</evidence>
<dbReference type="Gene3D" id="2.60.120.340">
    <property type="entry name" value="Nucleoplasmin core domain"/>
    <property type="match status" value="1"/>
</dbReference>
<dbReference type="GO" id="GO:0005730">
    <property type="term" value="C:nucleolus"/>
    <property type="evidence" value="ECO:0007669"/>
    <property type="project" value="UniProtKB-SubCell"/>
</dbReference>
<dbReference type="GO" id="GO:0006338">
    <property type="term" value="P:chromatin remodeling"/>
    <property type="evidence" value="ECO:0007669"/>
    <property type="project" value="TreeGrafter"/>
</dbReference>
<evidence type="ECO:0000256" key="8">
    <source>
        <dbReference type="ARBA" id="ARBA00022884"/>
    </source>
</evidence>
<feature type="compositionally biased region" description="Acidic residues" evidence="11">
    <location>
        <begin position="121"/>
        <end position="132"/>
    </location>
</feature>
<keyword evidence="7" id="KW-0597">Phosphoprotein</keyword>
<dbReference type="InterPro" id="IPR036824">
    <property type="entry name" value="Nucleoplasmin_core_dom_sf"/>
</dbReference>
<comment type="subcellular location">
    <subcellularLocation>
        <location evidence="1">Cytoplasm</location>
    </subcellularLocation>
    <subcellularLocation>
        <location evidence="2">Nucleus</location>
        <location evidence="2">Nucleolus</location>
    </subcellularLocation>
    <subcellularLocation>
        <location evidence="3">Nucleus</location>
        <location evidence="3">Nucleoplasm</location>
    </subcellularLocation>
</comment>
<dbReference type="GO" id="GO:0003682">
    <property type="term" value="F:chromatin binding"/>
    <property type="evidence" value="ECO:0007669"/>
    <property type="project" value="TreeGrafter"/>
</dbReference>
<evidence type="ECO:0000256" key="5">
    <source>
        <dbReference type="ARBA" id="ARBA00020749"/>
    </source>
</evidence>
<evidence type="ECO:0000259" key="12">
    <source>
        <dbReference type="Pfam" id="PF03066"/>
    </source>
</evidence>
<keyword evidence="15" id="KW-1185">Reference proteome</keyword>
<proteinExistence type="inferred from homology"/>
<dbReference type="Pfam" id="PF03066">
    <property type="entry name" value="Nucleoplasmin"/>
    <property type="match status" value="1"/>
</dbReference>
<dbReference type="InterPro" id="IPR024057">
    <property type="entry name" value="Nucleoplasmin_core_dom"/>
</dbReference>
<dbReference type="Pfam" id="PF16276">
    <property type="entry name" value="NPM1-C"/>
    <property type="match status" value="1"/>
</dbReference>
<dbReference type="InterPro" id="IPR004301">
    <property type="entry name" value="Nucleoplasmin"/>
</dbReference>
<sequence length="270" mass="29112">MAEDGSPDYSRPQMYLFGCELKPDKKEYKVEVDDDEAEHQLSLKAVCLGAEAEDKFHTVEVEGMTYDGKMSKVQLAVLKPSVLPSMSLGGFEITPPITFRLKSGSGPVFISGQHFVSIKDSDDEDDDEEEENNTSPMKRPSNAISGKAPLPSASPPGKKSKGASQNGSPGKPGTPAGKPQAKAAGGKDKPGAGTSPKTLSVGEIKNKLTTVAKEGKNLPKTEQKFENFAKSSFKISDKNVRIPHCAPYTDWVCKTTLKEFVKLVLHAELK</sequence>
<dbReference type="GO" id="GO:0042273">
    <property type="term" value="P:ribosomal large subunit biogenesis"/>
    <property type="evidence" value="ECO:0007669"/>
    <property type="project" value="TreeGrafter"/>
</dbReference>
<evidence type="ECO:0000313" key="14">
    <source>
        <dbReference type="EMBL" id="KAG9338167.1"/>
    </source>
</evidence>
<keyword evidence="8" id="KW-0694">RNA-binding</keyword>
<keyword evidence="9" id="KW-0143">Chaperone</keyword>
<dbReference type="Proteomes" id="UP000824540">
    <property type="component" value="Unassembled WGS sequence"/>
</dbReference>
<dbReference type="InterPro" id="IPR032569">
    <property type="entry name" value="NPM1_C"/>
</dbReference>
<evidence type="ECO:0000256" key="2">
    <source>
        <dbReference type="ARBA" id="ARBA00004604"/>
    </source>
</evidence>
<dbReference type="FunFam" id="2.60.120.340:FF:000007">
    <property type="entry name" value="Nucleophosmin 1a"/>
    <property type="match status" value="1"/>
</dbReference>
<feature type="region of interest" description="Disordered" evidence="11">
    <location>
        <begin position="117"/>
        <end position="203"/>
    </location>
</feature>
<evidence type="ECO:0000256" key="4">
    <source>
        <dbReference type="ARBA" id="ARBA00010744"/>
    </source>
</evidence>
<dbReference type="FunFam" id="1.10.10.2100:FF:000002">
    <property type="entry name" value="cell growth-regulating nucleolar protein-like"/>
    <property type="match status" value="1"/>
</dbReference>
<gene>
    <name evidence="14" type="ORF">JZ751_027035</name>
</gene>
<dbReference type="Gene3D" id="1.10.10.2100">
    <property type="match status" value="1"/>
</dbReference>
<dbReference type="GO" id="GO:0000055">
    <property type="term" value="P:ribosomal large subunit export from nucleus"/>
    <property type="evidence" value="ECO:0007669"/>
    <property type="project" value="TreeGrafter"/>
</dbReference>
<evidence type="ECO:0000256" key="1">
    <source>
        <dbReference type="ARBA" id="ARBA00004496"/>
    </source>
</evidence>
<evidence type="ECO:0000256" key="9">
    <source>
        <dbReference type="ARBA" id="ARBA00023186"/>
    </source>
</evidence>
<evidence type="ECO:0000313" key="15">
    <source>
        <dbReference type="Proteomes" id="UP000824540"/>
    </source>
</evidence>
<dbReference type="GO" id="GO:0005737">
    <property type="term" value="C:cytoplasm"/>
    <property type="evidence" value="ECO:0007669"/>
    <property type="project" value="UniProtKB-SubCell"/>
</dbReference>
<dbReference type="OrthoDB" id="9946910at2759"/>
<feature type="domain" description="Nucleoplasmin core" evidence="12">
    <location>
        <begin position="16"/>
        <end position="116"/>
    </location>
</feature>
<protein>
    <recommendedName>
        <fullName evidence="5">Nucleophosmin</fullName>
    </recommendedName>
</protein>
<dbReference type="GO" id="GO:0005654">
    <property type="term" value="C:nucleoplasm"/>
    <property type="evidence" value="ECO:0007669"/>
    <property type="project" value="UniProtKB-SubCell"/>
</dbReference>
<dbReference type="EMBL" id="JAFBMS010000072">
    <property type="protein sequence ID" value="KAG9338167.1"/>
    <property type="molecule type" value="Genomic_DNA"/>
</dbReference>
<organism evidence="14 15">
    <name type="scientific">Albula glossodonta</name>
    <name type="common">roundjaw bonefish</name>
    <dbReference type="NCBI Taxonomy" id="121402"/>
    <lineage>
        <taxon>Eukaryota</taxon>
        <taxon>Metazoa</taxon>
        <taxon>Chordata</taxon>
        <taxon>Craniata</taxon>
        <taxon>Vertebrata</taxon>
        <taxon>Euteleostomi</taxon>
        <taxon>Actinopterygii</taxon>
        <taxon>Neopterygii</taxon>
        <taxon>Teleostei</taxon>
        <taxon>Albuliformes</taxon>
        <taxon>Albulidae</taxon>
        <taxon>Albula</taxon>
    </lineage>
</organism>